<accession>A0A1N5Z0P5</accession>
<dbReference type="InterPro" id="IPR056127">
    <property type="entry name" value="DUF7710"/>
</dbReference>
<dbReference type="RefSeq" id="WP_143728447.1">
    <property type="nucleotide sequence ID" value="NZ_FSQT01000002.1"/>
</dbReference>
<dbReference type="Proteomes" id="UP000185124">
    <property type="component" value="Unassembled WGS sequence"/>
</dbReference>
<protein>
    <recommendedName>
        <fullName evidence="1">DUF7710 domain-containing protein</fullName>
    </recommendedName>
</protein>
<gene>
    <name evidence="2" type="ORF">SAMN04489832_3485</name>
</gene>
<proteinExistence type="predicted"/>
<evidence type="ECO:0000259" key="1">
    <source>
        <dbReference type="Pfam" id="PF24819"/>
    </source>
</evidence>
<sequence>MTSGVSLPEDLPTVWIFHRDGARFASGVFASRADGLSWAAEHRLTGLLTEYPVGEGSYDYAVSRGLFRPSKPHHGKPGHVVDFSPSLDHVHVVDGAVD</sequence>
<dbReference type="OrthoDB" id="281785at2"/>
<evidence type="ECO:0000313" key="2">
    <source>
        <dbReference type="EMBL" id="SIN15100.1"/>
    </source>
</evidence>
<dbReference type="Pfam" id="PF24819">
    <property type="entry name" value="DUF7710"/>
    <property type="match status" value="1"/>
</dbReference>
<reference evidence="3" key="1">
    <citation type="submission" date="2016-12" db="EMBL/GenBank/DDBJ databases">
        <authorList>
            <person name="Varghese N."/>
            <person name="Submissions S."/>
        </authorList>
    </citation>
    <scope>NUCLEOTIDE SEQUENCE [LARGE SCALE GENOMIC DNA]</scope>
    <source>
        <strain evidence="3">DSM 45599</strain>
    </source>
</reference>
<keyword evidence="3" id="KW-1185">Reference proteome</keyword>
<dbReference type="AlphaFoldDB" id="A0A1N5Z0P5"/>
<evidence type="ECO:0000313" key="3">
    <source>
        <dbReference type="Proteomes" id="UP000185124"/>
    </source>
</evidence>
<feature type="domain" description="DUF7710" evidence="1">
    <location>
        <begin position="14"/>
        <end position="97"/>
    </location>
</feature>
<name>A0A1N5Z0P5_9ACTN</name>
<organism evidence="2 3">
    <name type="scientific">Micromonospora cremea</name>
    <dbReference type="NCBI Taxonomy" id="709881"/>
    <lineage>
        <taxon>Bacteria</taxon>
        <taxon>Bacillati</taxon>
        <taxon>Actinomycetota</taxon>
        <taxon>Actinomycetes</taxon>
        <taxon>Micromonosporales</taxon>
        <taxon>Micromonosporaceae</taxon>
        <taxon>Micromonospora</taxon>
    </lineage>
</organism>
<dbReference type="EMBL" id="FSQT01000002">
    <property type="protein sequence ID" value="SIN15100.1"/>
    <property type="molecule type" value="Genomic_DNA"/>
</dbReference>